<dbReference type="PANTHER" id="PTHR47331">
    <property type="entry name" value="PHD-TYPE DOMAIN-CONTAINING PROTEIN"/>
    <property type="match status" value="1"/>
</dbReference>
<protein>
    <submittedName>
        <fullName evidence="1">Uncharacterized protein</fullName>
    </submittedName>
</protein>
<organism evidence="1 2">
    <name type="scientific">Holothuria leucospilota</name>
    <name type="common">Black long sea cucumber</name>
    <name type="synonym">Mertensiothuria leucospilota</name>
    <dbReference type="NCBI Taxonomy" id="206669"/>
    <lineage>
        <taxon>Eukaryota</taxon>
        <taxon>Metazoa</taxon>
        <taxon>Echinodermata</taxon>
        <taxon>Eleutherozoa</taxon>
        <taxon>Echinozoa</taxon>
        <taxon>Holothuroidea</taxon>
        <taxon>Aspidochirotacea</taxon>
        <taxon>Aspidochirotida</taxon>
        <taxon>Holothuriidae</taxon>
        <taxon>Holothuria</taxon>
    </lineage>
</organism>
<dbReference type="EMBL" id="JAIZAY010000012">
    <property type="protein sequence ID" value="KAJ8032319.1"/>
    <property type="molecule type" value="Genomic_DNA"/>
</dbReference>
<keyword evidence="2" id="KW-1185">Reference proteome</keyword>
<name>A0A9Q1BTE8_HOLLE</name>
<evidence type="ECO:0000313" key="2">
    <source>
        <dbReference type="Proteomes" id="UP001152320"/>
    </source>
</evidence>
<reference evidence="1" key="1">
    <citation type="submission" date="2021-10" db="EMBL/GenBank/DDBJ databases">
        <title>Tropical sea cucumber genome reveals ecological adaptation and Cuvierian tubules defense mechanism.</title>
        <authorList>
            <person name="Chen T."/>
        </authorList>
    </citation>
    <scope>NUCLEOTIDE SEQUENCE</scope>
    <source>
        <strain evidence="1">Nanhai2018</strain>
        <tissue evidence="1">Muscle</tissue>
    </source>
</reference>
<comment type="caution">
    <text evidence="1">The sequence shown here is derived from an EMBL/GenBank/DDBJ whole genome shotgun (WGS) entry which is preliminary data.</text>
</comment>
<dbReference type="AlphaFoldDB" id="A0A9Q1BTE8"/>
<gene>
    <name evidence="1" type="ORF">HOLleu_25813</name>
</gene>
<evidence type="ECO:0000313" key="1">
    <source>
        <dbReference type="EMBL" id="KAJ8032319.1"/>
    </source>
</evidence>
<dbReference type="OrthoDB" id="6427388at2759"/>
<dbReference type="Proteomes" id="UP001152320">
    <property type="component" value="Chromosome 12"/>
</dbReference>
<sequence length="238" mass="26769">MVVLSWIKGDPSKYKTFVGNRVGEIHQLVDPSCWNHCPGKDNPADLITRGAYAHRVITSKHWFEGPDWFQESEGTEREETVLASASHTQSVKEMKMKTAVPTSQQDGQVGNPFDVNRWGALAKAVIVVSFVLSGKNVTPGSSIAKLTPFVGKYDLLREKGRLQTSDLSYDEKHLIILLKDYFSLLLIRSYHLKLKNAGVESLISHLRNRYFIVGVRRLTKSGKGTVYHVSDEMRCHAI</sequence>
<proteinExistence type="predicted"/>
<dbReference type="PANTHER" id="PTHR47331:SF2">
    <property type="match status" value="1"/>
</dbReference>
<accession>A0A9Q1BTE8</accession>